<dbReference type="InterPro" id="IPR038157">
    <property type="entry name" value="FeoA_core_dom"/>
</dbReference>
<evidence type="ECO:0000313" key="3">
    <source>
        <dbReference type="EMBL" id="PSB26256.1"/>
    </source>
</evidence>
<comment type="caution">
    <text evidence="3">The sequence shown here is derived from an EMBL/GenBank/DDBJ whole genome shotgun (WGS) entry which is preliminary data.</text>
</comment>
<dbReference type="PANTHER" id="PTHR42954:SF2">
    <property type="entry name" value="FE(2+) TRANSPORT PROTEIN A"/>
    <property type="match status" value="1"/>
</dbReference>
<dbReference type="EMBL" id="PVWK01000110">
    <property type="protein sequence ID" value="PSB26256.1"/>
    <property type="molecule type" value="Genomic_DNA"/>
</dbReference>
<dbReference type="Gene3D" id="2.30.30.90">
    <property type="match status" value="1"/>
</dbReference>
<dbReference type="RefSeq" id="WP_106258092.1">
    <property type="nucleotide sequence ID" value="NZ_CAWNSW010000044.1"/>
</dbReference>
<dbReference type="InterPro" id="IPR008988">
    <property type="entry name" value="Transcriptional_repressor_C"/>
</dbReference>
<protein>
    <submittedName>
        <fullName evidence="3">Ferrous iron transport protein A</fullName>
    </submittedName>
</protein>
<dbReference type="GO" id="GO:0046914">
    <property type="term" value="F:transition metal ion binding"/>
    <property type="evidence" value="ECO:0007669"/>
    <property type="project" value="InterPro"/>
</dbReference>
<reference evidence="4" key="1">
    <citation type="submission" date="2018-02" db="EMBL/GenBank/DDBJ databases">
        <authorList>
            <person name="Moore K."/>
            <person name="Momper L."/>
        </authorList>
    </citation>
    <scope>NUCLEOTIDE SEQUENCE [LARGE SCALE GENOMIC DNA]</scope>
    <source>
        <strain evidence="4">ULC18</strain>
    </source>
</reference>
<dbReference type="OrthoDB" id="7916291at2"/>
<organism evidence="3 4">
    <name type="scientific">Stenomitos frigidus ULC18</name>
    <dbReference type="NCBI Taxonomy" id="2107698"/>
    <lineage>
        <taxon>Bacteria</taxon>
        <taxon>Bacillati</taxon>
        <taxon>Cyanobacteriota</taxon>
        <taxon>Cyanophyceae</taxon>
        <taxon>Leptolyngbyales</taxon>
        <taxon>Leptolyngbyaceae</taxon>
        <taxon>Stenomitos</taxon>
    </lineage>
</organism>
<dbReference type="Proteomes" id="UP000239576">
    <property type="component" value="Unassembled WGS sequence"/>
</dbReference>
<evidence type="ECO:0000313" key="4">
    <source>
        <dbReference type="Proteomes" id="UP000239576"/>
    </source>
</evidence>
<reference evidence="3 4" key="2">
    <citation type="submission" date="2018-03" db="EMBL/GenBank/DDBJ databases">
        <title>The ancient ancestry and fast evolution of plastids.</title>
        <authorList>
            <person name="Moore K.R."/>
            <person name="Magnabosco C."/>
            <person name="Momper L."/>
            <person name="Gold D.A."/>
            <person name="Bosak T."/>
            <person name="Fournier G.P."/>
        </authorList>
    </citation>
    <scope>NUCLEOTIDE SEQUENCE [LARGE SCALE GENOMIC DNA]</scope>
    <source>
        <strain evidence="3 4">ULC18</strain>
    </source>
</reference>
<dbReference type="InterPro" id="IPR007167">
    <property type="entry name" value="Fe-transptr_FeoA-like"/>
</dbReference>
<dbReference type="AlphaFoldDB" id="A0A2T1E0G5"/>
<dbReference type="SUPFAM" id="SSF50037">
    <property type="entry name" value="C-terminal domain of transcriptional repressors"/>
    <property type="match status" value="1"/>
</dbReference>
<accession>A0A2T1E0G5</accession>
<keyword evidence="4" id="KW-1185">Reference proteome</keyword>
<evidence type="ECO:0000256" key="1">
    <source>
        <dbReference type="ARBA" id="ARBA00023004"/>
    </source>
</evidence>
<dbReference type="SMART" id="SM00899">
    <property type="entry name" value="FeoA"/>
    <property type="match status" value="1"/>
</dbReference>
<gene>
    <name evidence="3" type="ORF">C7B82_20260</name>
</gene>
<dbReference type="Pfam" id="PF04023">
    <property type="entry name" value="FeoA"/>
    <property type="match status" value="1"/>
</dbReference>
<name>A0A2T1E0G5_9CYAN</name>
<sequence>MPTTYLADLKPGQSATILALQIDAGLQHRFCALGLRCGQDIQVLRRGWMNGPLHVRVGMTEVMLRRCDARQIAVTAITAVGAVA</sequence>
<evidence type="ECO:0000259" key="2">
    <source>
        <dbReference type="SMART" id="SM00899"/>
    </source>
</evidence>
<keyword evidence="1" id="KW-0408">Iron</keyword>
<dbReference type="InterPro" id="IPR052713">
    <property type="entry name" value="FeoA"/>
</dbReference>
<proteinExistence type="predicted"/>
<dbReference type="PANTHER" id="PTHR42954">
    <property type="entry name" value="FE(2+) TRANSPORT PROTEIN A"/>
    <property type="match status" value="1"/>
</dbReference>
<feature type="domain" description="Ferrous iron transporter FeoA-like" evidence="2">
    <location>
        <begin position="4"/>
        <end position="76"/>
    </location>
</feature>